<dbReference type="Proteomes" id="UP000179005">
    <property type="component" value="Unassembled WGS sequence"/>
</dbReference>
<name>A0A1F4VDI5_UNCKA</name>
<feature type="transmembrane region" description="Helical" evidence="1">
    <location>
        <begin position="84"/>
        <end position="104"/>
    </location>
</feature>
<sequence length="108" mass="11597">MTTLSWSPSNLDLWTWWVFAFAIAASLSLVAVMKLLDHKKFYPRMPGWVPAALAVAGGFTLTISAASAATGYSLDGPGFAGPLILSMVLGIVELFISFGFGIAWERNL</sequence>
<proteinExistence type="predicted"/>
<evidence type="ECO:0000313" key="2">
    <source>
        <dbReference type="EMBL" id="OGC54743.1"/>
    </source>
</evidence>
<dbReference type="EMBL" id="MEVC01000016">
    <property type="protein sequence ID" value="OGC54743.1"/>
    <property type="molecule type" value="Genomic_DNA"/>
</dbReference>
<gene>
    <name evidence="2" type="ORF">A2797_02790</name>
</gene>
<feature type="transmembrane region" description="Helical" evidence="1">
    <location>
        <begin position="14"/>
        <end position="36"/>
    </location>
</feature>
<keyword evidence="1" id="KW-1133">Transmembrane helix</keyword>
<reference evidence="2 3" key="1">
    <citation type="journal article" date="2016" name="Nat. Commun.">
        <title>Thousands of microbial genomes shed light on interconnected biogeochemical processes in an aquifer system.</title>
        <authorList>
            <person name="Anantharaman K."/>
            <person name="Brown C.T."/>
            <person name="Hug L.A."/>
            <person name="Sharon I."/>
            <person name="Castelle C.J."/>
            <person name="Probst A.J."/>
            <person name="Thomas B.C."/>
            <person name="Singh A."/>
            <person name="Wilkins M.J."/>
            <person name="Karaoz U."/>
            <person name="Brodie E.L."/>
            <person name="Williams K.H."/>
            <person name="Hubbard S.S."/>
            <person name="Banfield J.F."/>
        </authorList>
    </citation>
    <scope>NUCLEOTIDE SEQUENCE [LARGE SCALE GENOMIC DNA]</scope>
</reference>
<comment type="caution">
    <text evidence="2">The sequence shown here is derived from an EMBL/GenBank/DDBJ whole genome shotgun (WGS) entry which is preliminary data.</text>
</comment>
<feature type="transmembrane region" description="Helical" evidence="1">
    <location>
        <begin position="48"/>
        <end position="72"/>
    </location>
</feature>
<evidence type="ECO:0000256" key="1">
    <source>
        <dbReference type="SAM" id="Phobius"/>
    </source>
</evidence>
<protein>
    <submittedName>
        <fullName evidence="2">Uncharacterized protein</fullName>
    </submittedName>
</protein>
<evidence type="ECO:0000313" key="3">
    <source>
        <dbReference type="Proteomes" id="UP000179005"/>
    </source>
</evidence>
<keyword evidence="1" id="KW-0472">Membrane</keyword>
<dbReference type="AlphaFoldDB" id="A0A1F4VDI5"/>
<organism evidence="2 3">
    <name type="scientific">candidate division WWE3 bacterium RIFCSPHIGHO2_01_FULL_48_15</name>
    <dbReference type="NCBI Taxonomy" id="1802619"/>
    <lineage>
        <taxon>Bacteria</taxon>
        <taxon>Katanobacteria</taxon>
    </lineage>
</organism>
<accession>A0A1F4VDI5</accession>
<keyword evidence="1" id="KW-0812">Transmembrane</keyword>